<dbReference type="Proteomes" id="UP001159427">
    <property type="component" value="Unassembled WGS sequence"/>
</dbReference>
<gene>
    <name evidence="1" type="ORF">PEVE_00035304</name>
</gene>
<organism evidence="1 2">
    <name type="scientific">Porites evermanni</name>
    <dbReference type="NCBI Taxonomy" id="104178"/>
    <lineage>
        <taxon>Eukaryota</taxon>
        <taxon>Metazoa</taxon>
        <taxon>Cnidaria</taxon>
        <taxon>Anthozoa</taxon>
        <taxon>Hexacorallia</taxon>
        <taxon>Scleractinia</taxon>
        <taxon>Fungiina</taxon>
        <taxon>Poritidae</taxon>
        <taxon>Porites</taxon>
    </lineage>
</organism>
<name>A0ABN8MHP5_9CNID</name>
<keyword evidence="2" id="KW-1185">Reference proteome</keyword>
<evidence type="ECO:0000313" key="2">
    <source>
        <dbReference type="Proteomes" id="UP001159427"/>
    </source>
</evidence>
<proteinExistence type="predicted"/>
<sequence length="69" mass="7771">MESWKTQLTACGKDLGEADDIMHDEVKRSMKKEYIRRVKKTLSSKLNAGNVIKAINSWAVSLLRYSGGL</sequence>
<protein>
    <submittedName>
        <fullName evidence="1">Uncharacterized protein</fullName>
    </submittedName>
</protein>
<dbReference type="EMBL" id="CALNXI010000545">
    <property type="protein sequence ID" value="CAH3028992.1"/>
    <property type="molecule type" value="Genomic_DNA"/>
</dbReference>
<reference evidence="1 2" key="1">
    <citation type="submission" date="2022-05" db="EMBL/GenBank/DDBJ databases">
        <authorList>
            <consortium name="Genoscope - CEA"/>
            <person name="William W."/>
        </authorList>
    </citation>
    <scope>NUCLEOTIDE SEQUENCE [LARGE SCALE GENOMIC DNA]</scope>
</reference>
<accession>A0ABN8MHP5</accession>
<comment type="caution">
    <text evidence="1">The sequence shown here is derived from an EMBL/GenBank/DDBJ whole genome shotgun (WGS) entry which is preliminary data.</text>
</comment>
<evidence type="ECO:0000313" key="1">
    <source>
        <dbReference type="EMBL" id="CAH3028992.1"/>
    </source>
</evidence>